<keyword evidence="3 5" id="KW-1133">Transmembrane helix</keyword>
<comment type="subcellular location">
    <subcellularLocation>
        <location evidence="1">Membrane</location>
    </subcellularLocation>
</comment>
<dbReference type="InterPro" id="IPR023408">
    <property type="entry name" value="MscS_beta-dom_sf"/>
</dbReference>
<evidence type="ECO:0000256" key="3">
    <source>
        <dbReference type="ARBA" id="ARBA00022989"/>
    </source>
</evidence>
<accession>A0A3D8Y3Y2</accession>
<dbReference type="InterPro" id="IPR006685">
    <property type="entry name" value="MscS_channel_2nd"/>
</dbReference>
<feature type="transmembrane region" description="Helical" evidence="5">
    <location>
        <begin position="135"/>
        <end position="156"/>
    </location>
</feature>
<proteinExistence type="predicted"/>
<dbReference type="AlphaFoldDB" id="A0A3D8Y3Y2"/>
<feature type="transmembrane region" description="Helical" evidence="5">
    <location>
        <begin position="88"/>
        <end position="108"/>
    </location>
</feature>
<dbReference type="Proteomes" id="UP000256373">
    <property type="component" value="Unassembled WGS sequence"/>
</dbReference>
<sequence>MNYLLDKLDYNNTPWLIILLACAIGLIISGVFIKVIKITAHKKDWSVAKAISNNLTNVLYFFVPLVLITSTTKAYISTNADYQWTHAISKILLIGVSTWLMTRVVIIIEKILIEKLDFDTEDNNYARRMFTKIKFIKRIIIIMIIVIGVSILLLSFDSVRQYGVGILTSAGIFSVIIGFAAQKSLGNLLAGIQIAFTQPIKIDDVVIVEGEWGRIEEINLTYVVVNIWDLRRLVLPITYFIEKPFQNWTRNESNLIGAAFLHLNYNTPVQKLRDKLEEILASTPLWDGRSWALQVTDTQEQIMIVRAIMSARSSSQAFDLRCLVREKLIEYIVAECPEALPGYRIESASKDFPAERK</sequence>
<reference evidence="7 8" key="1">
    <citation type="submission" date="2018-07" db="EMBL/GenBank/DDBJ databases">
        <title>Dyadobacter roseus sp. nov., isolated from rose rhizosphere soil.</title>
        <authorList>
            <person name="Chen L."/>
        </authorList>
    </citation>
    <scope>NUCLEOTIDE SEQUENCE [LARGE SCALE GENOMIC DNA]</scope>
    <source>
        <strain evidence="7 8">RS19</strain>
    </source>
</reference>
<evidence type="ECO:0000256" key="2">
    <source>
        <dbReference type="ARBA" id="ARBA00022692"/>
    </source>
</evidence>
<dbReference type="SUPFAM" id="SSF50182">
    <property type="entry name" value="Sm-like ribonucleoproteins"/>
    <property type="match status" value="1"/>
</dbReference>
<keyword evidence="4 5" id="KW-0472">Membrane</keyword>
<gene>
    <name evidence="7" type="ORF">DSL64_25190</name>
</gene>
<name>A0A3D8Y3Y2_9BACT</name>
<evidence type="ECO:0000313" key="7">
    <source>
        <dbReference type="EMBL" id="REA56950.1"/>
    </source>
</evidence>
<organism evidence="7 8">
    <name type="scientific">Dyadobacter luteus</name>
    <dbReference type="NCBI Taxonomy" id="2259619"/>
    <lineage>
        <taxon>Bacteria</taxon>
        <taxon>Pseudomonadati</taxon>
        <taxon>Bacteroidota</taxon>
        <taxon>Cytophagia</taxon>
        <taxon>Cytophagales</taxon>
        <taxon>Spirosomataceae</taxon>
        <taxon>Dyadobacter</taxon>
    </lineage>
</organism>
<dbReference type="PANTHER" id="PTHR30566:SF25">
    <property type="entry name" value="INNER MEMBRANE PROTEIN"/>
    <property type="match status" value="1"/>
</dbReference>
<keyword evidence="8" id="KW-1185">Reference proteome</keyword>
<evidence type="ECO:0000256" key="1">
    <source>
        <dbReference type="ARBA" id="ARBA00004370"/>
    </source>
</evidence>
<evidence type="ECO:0000256" key="4">
    <source>
        <dbReference type="ARBA" id="ARBA00023136"/>
    </source>
</evidence>
<dbReference type="GO" id="GO:0016020">
    <property type="term" value="C:membrane"/>
    <property type="evidence" value="ECO:0007669"/>
    <property type="project" value="UniProtKB-SubCell"/>
</dbReference>
<evidence type="ECO:0000259" key="6">
    <source>
        <dbReference type="Pfam" id="PF00924"/>
    </source>
</evidence>
<feature type="domain" description="Mechanosensitive ion channel MscS" evidence="6">
    <location>
        <begin position="184"/>
        <end position="250"/>
    </location>
</feature>
<feature type="transmembrane region" description="Helical" evidence="5">
    <location>
        <begin position="15"/>
        <end position="36"/>
    </location>
</feature>
<dbReference type="Gene3D" id="2.30.30.60">
    <property type="match status" value="1"/>
</dbReference>
<comment type="caution">
    <text evidence="7">The sequence shown here is derived from an EMBL/GenBank/DDBJ whole genome shotgun (WGS) entry which is preliminary data.</text>
</comment>
<evidence type="ECO:0000313" key="8">
    <source>
        <dbReference type="Proteomes" id="UP000256373"/>
    </source>
</evidence>
<dbReference type="OrthoDB" id="9792218at2"/>
<feature type="transmembrane region" description="Helical" evidence="5">
    <location>
        <begin position="162"/>
        <end position="181"/>
    </location>
</feature>
<dbReference type="RefSeq" id="WP_115833727.1">
    <property type="nucleotide sequence ID" value="NZ_QNUL01000032.1"/>
</dbReference>
<dbReference type="GO" id="GO:0008381">
    <property type="term" value="F:mechanosensitive monoatomic ion channel activity"/>
    <property type="evidence" value="ECO:0007669"/>
    <property type="project" value="UniProtKB-ARBA"/>
</dbReference>
<protein>
    <submittedName>
        <fullName evidence="7">Mechanosensitive ion channel family protein</fullName>
    </submittedName>
</protein>
<dbReference type="PANTHER" id="PTHR30566">
    <property type="entry name" value="YNAI-RELATED MECHANOSENSITIVE ION CHANNEL"/>
    <property type="match status" value="1"/>
</dbReference>
<dbReference type="Gene3D" id="1.10.287.1260">
    <property type="match status" value="1"/>
</dbReference>
<dbReference type="InterPro" id="IPR010920">
    <property type="entry name" value="LSM_dom_sf"/>
</dbReference>
<dbReference type="EMBL" id="QNUL01000032">
    <property type="protein sequence ID" value="REA56950.1"/>
    <property type="molecule type" value="Genomic_DNA"/>
</dbReference>
<dbReference type="Pfam" id="PF00924">
    <property type="entry name" value="MS_channel_2nd"/>
    <property type="match status" value="1"/>
</dbReference>
<feature type="transmembrane region" description="Helical" evidence="5">
    <location>
        <begin position="57"/>
        <end position="76"/>
    </location>
</feature>
<keyword evidence="2 5" id="KW-0812">Transmembrane</keyword>
<evidence type="ECO:0000256" key="5">
    <source>
        <dbReference type="SAM" id="Phobius"/>
    </source>
</evidence>
<dbReference type="PROSITE" id="PS51257">
    <property type="entry name" value="PROKAR_LIPOPROTEIN"/>
    <property type="match status" value="1"/>
</dbReference>